<feature type="region of interest" description="Disordered" evidence="1">
    <location>
        <begin position="49"/>
        <end position="131"/>
    </location>
</feature>
<evidence type="ECO:0000256" key="1">
    <source>
        <dbReference type="SAM" id="MobiDB-lite"/>
    </source>
</evidence>
<protein>
    <submittedName>
        <fullName evidence="2">Uncharacterized protein</fullName>
    </submittedName>
</protein>
<dbReference type="AlphaFoldDB" id="A0A2J6SPG9"/>
<sequence length="266" mass="29485">MVLPWASVGTREVDNTHYDTSEEESICEMENEATAVVTLDLAIPIPEATQPRSASEPMPTRETWSGTRVLCPDPVLTGYSTSDDEEREIGGKASATRQKVRKTRAGQRRASWSPQPPLTARAHDSGVQGLDDSDTCTAGSGVGNGEEAARHWRKITQLEALDSTRVGSEDEDDGSAFRGIADADSSEERWRQIVLEEHMDKIFHAFPTLLDEELKETVVGGVRVRTSFETTEEWGLPRRKQTGLKGRVLTRVRLFGYSRTRKEGVP</sequence>
<dbReference type="InParanoid" id="A0A2J6SPG9"/>
<feature type="compositionally biased region" description="Basic residues" evidence="1">
    <location>
        <begin position="98"/>
        <end position="107"/>
    </location>
</feature>
<dbReference type="RefSeq" id="XP_024729514.1">
    <property type="nucleotide sequence ID" value="XM_024881594.1"/>
</dbReference>
<dbReference type="EMBL" id="KZ613899">
    <property type="protein sequence ID" value="PMD52610.1"/>
    <property type="molecule type" value="Genomic_DNA"/>
</dbReference>
<evidence type="ECO:0000313" key="2">
    <source>
        <dbReference type="EMBL" id="PMD52610.1"/>
    </source>
</evidence>
<reference evidence="2 3" key="1">
    <citation type="submission" date="2016-04" db="EMBL/GenBank/DDBJ databases">
        <title>A degradative enzymes factory behind the ericoid mycorrhizal symbiosis.</title>
        <authorList>
            <consortium name="DOE Joint Genome Institute"/>
            <person name="Martino E."/>
            <person name="Morin E."/>
            <person name="Grelet G."/>
            <person name="Kuo A."/>
            <person name="Kohler A."/>
            <person name="Daghino S."/>
            <person name="Barry K."/>
            <person name="Choi C."/>
            <person name="Cichocki N."/>
            <person name="Clum A."/>
            <person name="Copeland A."/>
            <person name="Hainaut M."/>
            <person name="Haridas S."/>
            <person name="Labutti K."/>
            <person name="Lindquist E."/>
            <person name="Lipzen A."/>
            <person name="Khouja H.-R."/>
            <person name="Murat C."/>
            <person name="Ohm R."/>
            <person name="Olson A."/>
            <person name="Spatafora J."/>
            <person name="Veneault-Fourrey C."/>
            <person name="Henrissat B."/>
            <person name="Grigoriev I."/>
            <person name="Martin F."/>
            <person name="Perotto S."/>
        </authorList>
    </citation>
    <scope>NUCLEOTIDE SEQUENCE [LARGE SCALE GENOMIC DNA]</scope>
    <source>
        <strain evidence="2 3">E</strain>
    </source>
</reference>
<dbReference type="Proteomes" id="UP000235371">
    <property type="component" value="Unassembled WGS sequence"/>
</dbReference>
<feature type="compositionally biased region" description="Basic and acidic residues" evidence="1">
    <location>
        <begin position="11"/>
        <end position="20"/>
    </location>
</feature>
<keyword evidence="3" id="KW-1185">Reference proteome</keyword>
<proteinExistence type="predicted"/>
<dbReference type="OrthoDB" id="3542231at2759"/>
<feature type="region of interest" description="Disordered" evidence="1">
    <location>
        <begin position="1"/>
        <end position="22"/>
    </location>
</feature>
<evidence type="ECO:0000313" key="3">
    <source>
        <dbReference type="Proteomes" id="UP000235371"/>
    </source>
</evidence>
<organism evidence="2 3">
    <name type="scientific">Hyaloscypha bicolor E</name>
    <dbReference type="NCBI Taxonomy" id="1095630"/>
    <lineage>
        <taxon>Eukaryota</taxon>
        <taxon>Fungi</taxon>
        <taxon>Dikarya</taxon>
        <taxon>Ascomycota</taxon>
        <taxon>Pezizomycotina</taxon>
        <taxon>Leotiomycetes</taxon>
        <taxon>Helotiales</taxon>
        <taxon>Hyaloscyphaceae</taxon>
        <taxon>Hyaloscypha</taxon>
        <taxon>Hyaloscypha bicolor</taxon>
    </lineage>
</organism>
<gene>
    <name evidence="2" type="ORF">K444DRAFT_619863</name>
</gene>
<dbReference type="GeneID" id="36589671"/>
<accession>A0A2J6SPG9</accession>
<name>A0A2J6SPG9_9HELO</name>